<reference evidence="1 2" key="1">
    <citation type="submission" date="2020-04" db="EMBL/GenBank/DDBJ databases">
        <title>Massilia sp. nov., a cold adapted bacteria isolated from Arctic soil.</title>
        <authorList>
            <person name="Son J."/>
            <person name="Ka J.-O."/>
        </authorList>
    </citation>
    <scope>NUCLEOTIDE SEQUENCE [LARGE SCALE GENOMIC DNA]</scope>
    <source>
        <strain evidence="1 2">ML15P13</strain>
    </source>
</reference>
<protein>
    <recommendedName>
        <fullName evidence="3">GGDEF domain-containing protein</fullName>
    </recommendedName>
</protein>
<gene>
    <name evidence="1" type="ORF">HGB41_00390</name>
</gene>
<name>A0A7Y2NX88_9BURK</name>
<comment type="caution">
    <text evidence="1">The sequence shown here is derived from an EMBL/GenBank/DDBJ whole genome shotgun (WGS) entry which is preliminary data.</text>
</comment>
<evidence type="ECO:0000313" key="2">
    <source>
        <dbReference type="Proteomes" id="UP000533905"/>
    </source>
</evidence>
<sequence length="91" mass="9437">MLDTAIDIDDMSVVVTIQAGVACNSGETASPDTMVRQANAALFHSTLSGASVTVFAIAAHRAYVARLTLMGDLRAPLNVTNCACIASPRLT</sequence>
<organism evidence="1 2">
    <name type="scientific">Telluria aromaticivorans</name>
    <dbReference type="NCBI Taxonomy" id="2725995"/>
    <lineage>
        <taxon>Bacteria</taxon>
        <taxon>Pseudomonadati</taxon>
        <taxon>Pseudomonadota</taxon>
        <taxon>Betaproteobacteria</taxon>
        <taxon>Burkholderiales</taxon>
        <taxon>Oxalobacteraceae</taxon>
        <taxon>Telluria group</taxon>
        <taxon>Telluria</taxon>
    </lineage>
</organism>
<dbReference type="RefSeq" id="WP_171079919.1">
    <property type="nucleotide sequence ID" value="NZ_JABAIV010000001.1"/>
</dbReference>
<dbReference type="AlphaFoldDB" id="A0A7Y2NX88"/>
<evidence type="ECO:0008006" key="3">
    <source>
        <dbReference type="Google" id="ProtNLM"/>
    </source>
</evidence>
<accession>A0A7Y2NX88</accession>
<keyword evidence="2" id="KW-1185">Reference proteome</keyword>
<evidence type="ECO:0000313" key="1">
    <source>
        <dbReference type="EMBL" id="NNG21462.1"/>
    </source>
</evidence>
<proteinExistence type="predicted"/>
<dbReference type="EMBL" id="JABAIV010000001">
    <property type="protein sequence ID" value="NNG21462.1"/>
    <property type="molecule type" value="Genomic_DNA"/>
</dbReference>
<dbReference type="Proteomes" id="UP000533905">
    <property type="component" value="Unassembled WGS sequence"/>
</dbReference>